<feature type="transmembrane region" description="Helical" evidence="6">
    <location>
        <begin position="99"/>
        <end position="120"/>
    </location>
</feature>
<dbReference type="InterPro" id="IPR050189">
    <property type="entry name" value="MFS_Efflux_Transporters"/>
</dbReference>
<comment type="caution">
    <text evidence="8">The sequence shown here is derived from an EMBL/GenBank/DDBJ whole genome shotgun (WGS) entry which is preliminary data.</text>
</comment>
<evidence type="ECO:0000256" key="6">
    <source>
        <dbReference type="SAM" id="Phobius"/>
    </source>
</evidence>
<name>A0ABT3ZRR3_9BURK</name>
<dbReference type="InterPro" id="IPR036259">
    <property type="entry name" value="MFS_trans_sf"/>
</dbReference>
<keyword evidence="4 6" id="KW-1133">Transmembrane helix</keyword>
<evidence type="ECO:0000256" key="1">
    <source>
        <dbReference type="ARBA" id="ARBA00004651"/>
    </source>
</evidence>
<feature type="transmembrane region" description="Helical" evidence="6">
    <location>
        <begin position="160"/>
        <end position="178"/>
    </location>
</feature>
<feature type="transmembrane region" description="Helical" evidence="6">
    <location>
        <begin position="38"/>
        <end position="59"/>
    </location>
</feature>
<feature type="transmembrane region" description="Helical" evidence="6">
    <location>
        <begin position="236"/>
        <end position="255"/>
    </location>
</feature>
<feature type="transmembrane region" description="Helical" evidence="6">
    <location>
        <begin position="199"/>
        <end position="224"/>
    </location>
</feature>
<accession>A0ABT3ZRR3</accession>
<dbReference type="SUPFAM" id="SSF103473">
    <property type="entry name" value="MFS general substrate transporter"/>
    <property type="match status" value="1"/>
</dbReference>
<organism evidence="8 9">
    <name type="scientific">Robbsia betulipollinis</name>
    <dbReference type="NCBI Taxonomy" id="2981849"/>
    <lineage>
        <taxon>Bacteria</taxon>
        <taxon>Pseudomonadati</taxon>
        <taxon>Pseudomonadota</taxon>
        <taxon>Betaproteobacteria</taxon>
        <taxon>Burkholderiales</taxon>
        <taxon>Burkholderiaceae</taxon>
        <taxon>Robbsia</taxon>
    </lineage>
</organism>
<dbReference type="CDD" id="cd17324">
    <property type="entry name" value="MFS_NepI_like"/>
    <property type="match status" value="1"/>
</dbReference>
<keyword evidence="5 6" id="KW-0472">Membrane</keyword>
<evidence type="ECO:0000256" key="2">
    <source>
        <dbReference type="ARBA" id="ARBA00022475"/>
    </source>
</evidence>
<dbReference type="Pfam" id="PF07690">
    <property type="entry name" value="MFS_1"/>
    <property type="match status" value="1"/>
</dbReference>
<dbReference type="InterPro" id="IPR011701">
    <property type="entry name" value="MFS"/>
</dbReference>
<proteinExistence type="predicted"/>
<sequence>MPLALLVLALSAFAIGTTEFVIMGLLPDVARNLDISIPAAGWLISGYALGVAIGAPLMAAATARLRRKTALLVLMAIFIAGNILCALAANYGFLMVARIVTALCHGAFFGIGSVAAAGLVPPNRKASAVALMFTGLTLANVLGVPLGTALGQAAGWRTPFWAVAVIGVLAFVGLARVMPAGHDESPPQLLAELRALKNWGVAMALLTTMFFSAAMFALFTYIAPILEQITGLAPHGVTWTLFLIGVGLTLGNFIGGRSADRHLGNTLIGAFIGMALTALALFWSSRAWLPAELTLLLWAIVTFAAVPALQINVMTFGSNAPNLISTLNIGAFNLGNALGAWVGGSVIDHHLGLRAVTPAAALLAVIALCTTLQSLRLARRALPQAASPLAP</sequence>
<evidence type="ECO:0000313" key="8">
    <source>
        <dbReference type="EMBL" id="MCY0389231.1"/>
    </source>
</evidence>
<evidence type="ECO:0000256" key="5">
    <source>
        <dbReference type="ARBA" id="ARBA00023136"/>
    </source>
</evidence>
<feature type="transmembrane region" description="Helical" evidence="6">
    <location>
        <begin position="295"/>
        <end position="316"/>
    </location>
</feature>
<feature type="transmembrane region" description="Helical" evidence="6">
    <location>
        <begin position="267"/>
        <end position="289"/>
    </location>
</feature>
<comment type="subcellular location">
    <subcellularLocation>
        <location evidence="1">Cell membrane</location>
        <topology evidence="1">Multi-pass membrane protein</topology>
    </subcellularLocation>
</comment>
<protein>
    <submittedName>
        <fullName evidence="8">MFS transporter</fullName>
    </submittedName>
</protein>
<evidence type="ECO:0000313" key="9">
    <source>
        <dbReference type="Proteomes" id="UP001082899"/>
    </source>
</evidence>
<feature type="domain" description="Major facilitator superfamily (MFS) profile" evidence="7">
    <location>
        <begin position="4"/>
        <end position="382"/>
    </location>
</feature>
<dbReference type="InterPro" id="IPR020846">
    <property type="entry name" value="MFS_dom"/>
</dbReference>
<feature type="transmembrane region" description="Helical" evidence="6">
    <location>
        <begin position="355"/>
        <end position="375"/>
    </location>
</feature>
<keyword evidence="3 6" id="KW-0812">Transmembrane</keyword>
<gene>
    <name evidence="8" type="ORF">OVY01_18960</name>
</gene>
<reference evidence="8" key="1">
    <citation type="submission" date="2022-11" db="EMBL/GenBank/DDBJ databases">
        <title>Robbsia betulipollinis sp. nov., isolated from pollen of birch (Betula pendula).</title>
        <authorList>
            <person name="Shi H."/>
            <person name="Ambika Manirajan B."/>
            <person name="Ratering S."/>
            <person name="Geissler-Plaum R."/>
            <person name="Schnell S."/>
        </authorList>
    </citation>
    <scope>NUCLEOTIDE SEQUENCE</scope>
    <source>
        <strain evidence="8">Bb-Pol-6</strain>
    </source>
</reference>
<feature type="transmembrane region" description="Helical" evidence="6">
    <location>
        <begin position="127"/>
        <end position="148"/>
    </location>
</feature>
<evidence type="ECO:0000256" key="4">
    <source>
        <dbReference type="ARBA" id="ARBA00022989"/>
    </source>
</evidence>
<feature type="transmembrane region" description="Helical" evidence="6">
    <location>
        <begin position="323"/>
        <end position="343"/>
    </location>
</feature>
<keyword evidence="9" id="KW-1185">Reference proteome</keyword>
<dbReference type="PANTHER" id="PTHR43124:SF8">
    <property type="entry name" value="INNER MEMBRANE TRANSPORT PROTEIN YDHP"/>
    <property type="match status" value="1"/>
</dbReference>
<dbReference type="RefSeq" id="WP_267849133.1">
    <property type="nucleotide sequence ID" value="NZ_JAPMXC010000010.1"/>
</dbReference>
<dbReference type="EMBL" id="JAPMXC010000010">
    <property type="protein sequence ID" value="MCY0389231.1"/>
    <property type="molecule type" value="Genomic_DNA"/>
</dbReference>
<keyword evidence="2" id="KW-1003">Cell membrane</keyword>
<dbReference type="PROSITE" id="PS50850">
    <property type="entry name" value="MFS"/>
    <property type="match status" value="1"/>
</dbReference>
<feature type="transmembrane region" description="Helical" evidence="6">
    <location>
        <begin position="71"/>
        <end position="93"/>
    </location>
</feature>
<dbReference type="Gene3D" id="1.20.1250.20">
    <property type="entry name" value="MFS general substrate transporter like domains"/>
    <property type="match status" value="2"/>
</dbReference>
<dbReference type="Proteomes" id="UP001082899">
    <property type="component" value="Unassembled WGS sequence"/>
</dbReference>
<evidence type="ECO:0000259" key="7">
    <source>
        <dbReference type="PROSITE" id="PS50850"/>
    </source>
</evidence>
<evidence type="ECO:0000256" key="3">
    <source>
        <dbReference type="ARBA" id="ARBA00022692"/>
    </source>
</evidence>
<dbReference type="PANTHER" id="PTHR43124">
    <property type="entry name" value="PURINE EFFLUX PUMP PBUE"/>
    <property type="match status" value="1"/>
</dbReference>